<dbReference type="EMBL" id="BAABRO010000001">
    <property type="protein sequence ID" value="GAA5505431.1"/>
    <property type="molecule type" value="Genomic_DNA"/>
</dbReference>
<dbReference type="Proteomes" id="UP001416858">
    <property type="component" value="Unassembled WGS sequence"/>
</dbReference>
<reference evidence="2 3" key="1">
    <citation type="submission" date="2024-02" db="EMBL/GenBank/DDBJ databases">
        <title>Rhodopirellula caenicola NBRC 110016.</title>
        <authorList>
            <person name="Ichikawa N."/>
            <person name="Katano-Makiyama Y."/>
            <person name="Hidaka K."/>
        </authorList>
    </citation>
    <scope>NUCLEOTIDE SEQUENCE [LARGE SCALE GENOMIC DNA]</scope>
    <source>
        <strain evidence="2 3">NBRC 110016</strain>
    </source>
</reference>
<feature type="region of interest" description="Disordered" evidence="1">
    <location>
        <begin position="40"/>
        <end position="88"/>
    </location>
</feature>
<gene>
    <name evidence="2" type="ORF">Rcae01_00876</name>
</gene>
<sequence length="88" mass="10020">MHTHSHELTLGVAFFLGALHALEPGHGKTAMLVDRFGNRSKLYDGRPRPSRPRASQKRRTRTSIVRLNERRRKAEASSAISKMRPCKK</sequence>
<feature type="compositionally biased region" description="Basic residues" evidence="1">
    <location>
        <begin position="48"/>
        <end position="61"/>
    </location>
</feature>
<accession>A0ABP9VL78</accession>
<evidence type="ECO:0000256" key="1">
    <source>
        <dbReference type="SAM" id="MobiDB-lite"/>
    </source>
</evidence>
<evidence type="ECO:0000313" key="3">
    <source>
        <dbReference type="Proteomes" id="UP001416858"/>
    </source>
</evidence>
<name>A0ABP9VL78_9BACT</name>
<evidence type="ECO:0000313" key="2">
    <source>
        <dbReference type="EMBL" id="GAA5505431.1"/>
    </source>
</evidence>
<keyword evidence="3" id="KW-1185">Reference proteome</keyword>
<comment type="caution">
    <text evidence="2">The sequence shown here is derived from an EMBL/GenBank/DDBJ whole genome shotgun (WGS) entry which is preliminary data.</text>
</comment>
<protein>
    <submittedName>
        <fullName evidence="2">Uncharacterized protein</fullName>
    </submittedName>
</protein>
<proteinExistence type="predicted"/>
<organism evidence="2 3">
    <name type="scientific">Novipirellula caenicola</name>
    <dbReference type="NCBI Taxonomy" id="1536901"/>
    <lineage>
        <taxon>Bacteria</taxon>
        <taxon>Pseudomonadati</taxon>
        <taxon>Planctomycetota</taxon>
        <taxon>Planctomycetia</taxon>
        <taxon>Pirellulales</taxon>
        <taxon>Pirellulaceae</taxon>
        <taxon>Novipirellula</taxon>
    </lineage>
</organism>